<dbReference type="VEuPathDB" id="AmoebaDB:FDP41_009816"/>
<gene>
    <name evidence="1" type="ORF">FDP41_009816</name>
</gene>
<dbReference type="OrthoDB" id="6080154at2759"/>
<dbReference type="Proteomes" id="UP000444721">
    <property type="component" value="Unassembled WGS sequence"/>
</dbReference>
<evidence type="ECO:0000313" key="1">
    <source>
        <dbReference type="EMBL" id="KAF0972120.1"/>
    </source>
</evidence>
<organism evidence="1 2">
    <name type="scientific">Naegleria fowleri</name>
    <name type="common">Brain eating amoeba</name>
    <dbReference type="NCBI Taxonomy" id="5763"/>
    <lineage>
        <taxon>Eukaryota</taxon>
        <taxon>Discoba</taxon>
        <taxon>Heterolobosea</taxon>
        <taxon>Tetramitia</taxon>
        <taxon>Eutetramitia</taxon>
        <taxon>Vahlkampfiidae</taxon>
        <taxon>Naegleria</taxon>
    </lineage>
</organism>
<dbReference type="EMBL" id="VFQX01000072">
    <property type="protein sequence ID" value="KAF0972120.1"/>
    <property type="molecule type" value="Genomic_DNA"/>
</dbReference>
<evidence type="ECO:0000313" key="2">
    <source>
        <dbReference type="Proteomes" id="UP000444721"/>
    </source>
</evidence>
<keyword evidence="2" id="KW-1185">Reference proteome</keyword>
<comment type="caution">
    <text evidence="1">The sequence shown here is derived from an EMBL/GenBank/DDBJ whole genome shotgun (WGS) entry which is preliminary data.</text>
</comment>
<sequence>MNDINVRTFYLNDRAEGIEDLSNMTSNGPAYFVQPSIRYDVQRGQRFFLLNFLSELDQEGDYTIEDDMIYAIPPGPLSRDDDMILSVTDQIFTSQAQAQEFHSLHLEMCLGFAVLATGSYFVINQTVISNTGNAAVKISQCHFGCQVLNSTFYELGQGGIYNPLKDNSEYGLCFIDGIQFTTHGA</sequence>
<dbReference type="VEuPathDB" id="AmoebaDB:NF0097800"/>
<accession>A0A6A5BDG5</accession>
<name>A0A6A5BDG5_NAEFO</name>
<protein>
    <submittedName>
        <fullName evidence="1">Uncharacterized protein</fullName>
    </submittedName>
</protein>
<dbReference type="RefSeq" id="XP_044556835.1">
    <property type="nucleotide sequence ID" value="XM_044713815.1"/>
</dbReference>
<reference evidence="1 2" key="1">
    <citation type="journal article" date="2019" name="Sci. Rep.">
        <title>Nanopore sequencing improves the draft genome of the human pathogenic amoeba Naegleria fowleri.</title>
        <authorList>
            <person name="Liechti N."/>
            <person name="Schurch N."/>
            <person name="Bruggmann R."/>
            <person name="Wittwer M."/>
        </authorList>
    </citation>
    <scope>NUCLEOTIDE SEQUENCE [LARGE SCALE GENOMIC DNA]</scope>
    <source>
        <strain evidence="1 2">ATCC 30894</strain>
    </source>
</reference>
<proteinExistence type="predicted"/>
<dbReference type="VEuPathDB" id="AmoebaDB:NfTy_088310"/>
<dbReference type="AlphaFoldDB" id="A0A6A5BDG5"/>
<dbReference type="GeneID" id="68117031"/>